<protein>
    <recommendedName>
        <fullName evidence="7">Shikimate kinase</fullName>
        <shortName evidence="7">SK</shortName>
        <ecNumber evidence="7">2.7.1.71</ecNumber>
    </recommendedName>
</protein>
<comment type="caution">
    <text evidence="7">Lacks conserved residue(s) required for the propagation of feature annotation.</text>
</comment>
<keyword evidence="7" id="KW-0460">Magnesium</keyword>
<dbReference type="GO" id="GO:0008652">
    <property type="term" value="P:amino acid biosynthetic process"/>
    <property type="evidence" value="ECO:0007669"/>
    <property type="project" value="UniProtKB-KW"/>
</dbReference>
<keyword evidence="1 7" id="KW-0028">Amino-acid biosynthesis</keyword>
<proteinExistence type="inferred from homology"/>
<comment type="caution">
    <text evidence="8">The sequence shown here is derived from an EMBL/GenBank/DDBJ whole genome shotgun (WGS) entry which is preliminary data.</text>
</comment>
<dbReference type="Pfam" id="PF01202">
    <property type="entry name" value="SKI"/>
    <property type="match status" value="1"/>
</dbReference>
<comment type="subcellular location">
    <subcellularLocation>
        <location evidence="7">Cytoplasm</location>
    </subcellularLocation>
</comment>
<dbReference type="InterPro" id="IPR031322">
    <property type="entry name" value="Shikimate/glucono_kinase"/>
</dbReference>
<comment type="function">
    <text evidence="7">Catalyzes the specific phosphorylation of the 3-hydroxyl group of shikimic acid using ATP as a cosubstrate.</text>
</comment>
<dbReference type="AlphaFoldDB" id="S0G2H7"/>
<dbReference type="PRINTS" id="PR01100">
    <property type="entry name" value="SHIKIMTKNASE"/>
</dbReference>
<dbReference type="UniPathway" id="UPA00053">
    <property type="reaction ID" value="UER00088"/>
</dbReference>
<dbReference type="GO" id="GO:0009073">
    <property type="term" value="P:aromatic amino acid family biosynthetic process"/>
    <property type="evidence" value="ECO:0007669"/>
    <property type="project" value="UniProtKB-KW"/>
</dbReference>
<feature type="binding site" evidence="7">
    <location>
        <position position="36"/>
    </location>
    <ligand>
        <name>substrate</name>
    </ligand>
</feature>
<feature type="binding site" evidence="7">
    <location>
        <position position="153"/>
    </location>
    <ligand>
        <name>ATP</name>
        <dbReference type="ChEBI" id="CHEBI:30616"/>
    </ligand>
</feature>
<gene>
    <name evidence="7 8" type="primary">aroK</name>
    <name evidence="8" type="ORF">Dpo_8c00290</name>
</gene>
<evidence type="ECO:0000256" key="6">
    <source>
        <dbReference type="ARBA" id="ARBA00023141"/>
    </source>
</evidence>
<dbReference type="GO" id="GO:0005524">
    <property type="term" value="F:ATP binding"/>
    <property type="evidence" value="ECO:0007669"/>
    <property type="project" value="UniProtKB-UniRule"/>
</dbReference>
<comment type="catalytic activity">
    <reaction evidence="7">
        <text>shikimate + ATP = 3-phosphoshikimate + ADP + H(+)</text>
        <dbReference type="Rhea" id="RHEA:13121"/>
        <dbReference type="ChEBI" id="CHEBI:15378"/>
        <dbReference type="ChEBI" id="CHEBI:30616"/>
        <dbReference type="ChEBI" id="CHEBI:36208"/>
        <dbReference type="ChEBI" id="CHEBI:145989"/>
        <dbReference type="ChEBI" id="CHEBI:456216"/>
        <dbReference type="EC" id="2.7.1.71"/>
    </reaction>
</comment>
<name>S0G2H7_9BACT</name>
<dbReference type="GO" id="GO:0009423">
    <property type="term" value="P:chorismate biosynthetic process"/>
    <property type="evidence" value="ECO:0007669"/>
    <property type="project" value="UniProtKB-UniRule"/>
</dbReference>
<evidence type="ECO:0000313" key="9">
    <source>
        <dbReference type="Proteomes" id="UP000014216"/>
    </source>
</evidence>
<dbReference type="GO" id="GO:0000287">
    <property type="term" value="F:magnesium ion binding"/>
    <property type="evidence" value="ECO:0007669"/>
    <property type="project" value="UniProtKB-UniRule"/>
</dbReference>
<feature type="binding site" evidence="7">
    <location>
        <position position="136"/>
    </location>
    <ligand>
        <name>substrate</name>
    </ligand>
</feature>
<dbReference type="PANTHER" id="PTHR21087:SF16">
    <property type="entry name" value="SHIKIMATE KINASE 1, CHLOROPLASTIC"/>
    <property type="match status" value="1"/>
</dbReference>
<dbReference type="SUPFAM" id="SSF52540">
    <property type="entry name" value="P-loop containing nucleoside triphosphate hydrolases"/>
    <property type="match status" value="1"/>
</dbReference>
<evidence type="ECO:0000313" key="8">
    <source>
        <dbReference type="EMBL" id="EMS78362.1"/>
    </source>
</evidence>
<reference evidence="8 9" key="1">
    <citation type="journal article" date="2013" name="Genome Announc.">
        <title>Draft Genome Sequence of Desulfotignum phosphitoxidans DSM 13687 Strain FiPS-3.</title>
        <authorList>
            <person name="Poehlein A."/>
            <person name="Daniel R."/>
            <person name="Simeonova D.D."/>
        </authorList>
    </citation>
    <scope>NUCLEOTIDE SEQUENCE [LARGE SCALE GENOMIC DNA]</scope>
    <source>
        <strain evidence="8 9">DSM 13687</strain>
    </source>
</reference>
<dbReference type="EMBL" id="APJX01000008">
    <property type="protein sequence ID" value="EMS78362.1"/>
    <property type="molecule type" value="Genomic_DNA"/>
</dbReference>
<comment type="cofactor">
    <cofactor evidence="7">
        <name>Mg(2+)</name>
        <dbReference type="ChEBI" id="CHEBI:18420"/>
    </cofactor>
    <text evidence="7">Binds 1 Mg(2+) ion per subunit.</text>
</comment>
<keyword evidence="6 7" id="KW-0057">Aromatic amino acid biosynthesis</keyword>
<keyword evidence="7" id="KW-0479">Metal-binding</keyword>
<dbReference type="InterPro" id="IPR000623">
    <property type="entry name" value="Shikimate_kinase/TSH1"/>
</dbReference>
<keyword evidence="4 7" id="KW-0418">Kinase</keyword>
<organism evidence="8 9">
    <name type="scientific">Desulfotignum phosphitoxidans DSM 13687</name>
    <dbReference type="NCBI Taxonomy" id="1286635"/>
    <lineage>
        <taxon>Bacteria</taxon>
        <taxon>Pseudomonadati</taxon>
        <taxon>Thermodesulfobacteriota</taxon>
        <taxon>Desulfobacteria</taxon>
        <taxon>Desulfobacterales</taxon>
        <taxon>Desulfobacteraceae</taxon>
        <taxon>Desulfotignum</taxon>
    </lineage>
</organism>
<evidence type="ECO:0000256" key="3">
    <source>
        <dbReference type="ARBA" id="ARBA00022741"/>
    </source>
</evidence>
<feature type="binding site" evidence="7">
    <location>
        <position position="81"/>
    </location>
    <ligand>
        <name>substrate</name>
    </ligand>
</feature>
<evidence type="ECO:0000256" key="7">
    <source>
        <dbReference type="HAMAP-Rule" id="MF_00109"/>
    </source>
</evidence>
<dbReference type="Gene3D" id="3.40.50.300">
    <property type="entry name" value="P-loop containing nucleotide triphosphate hydrolases"/>
    <property type="match status" value="1"/>
</dbReference>
<dbReference type="PATRIC" id="fig|1286635.3.peg.3489"/>
<dbReference type="CDD" id="cd00464">
    <property type="entry name" value="SK"/>
    <property type="match status" value="1"/>
</dbReference>
<comment type="pathway">
    <text evidence="7">Metabolic intermediate biosynthesis; chorismate biosynthesis; chorismate from D-erythrose 4-phosphate and phosphoenolpyruvate: step 5/7.</text>
</comment>
<dbReference type="GO" id="GO:0004765">
    <property type="term" value="F:shikimate kinase activity"/>
    <property type="evidence" value="ECO:0007669"/>
    <property type="project" value="UniProtKB-UniRule"/>
</dbReference>
<evidence type="ECO:0000256" key="4">
    <source>
        <dbReference type="ARBA" id="ARBA00022777"/>
    </source>
</evidence>
<evidence type="ECO:0000256" key="2">
    <source>
        <dbReference type="ARBA" id="ARBA00022679"/>
    </source>
</evidence>
<keyword evidence="2 7" id="KW-0808">Transferase</keyword>
<dbReference type="OrthoDB" id="9800332at2"/>
<dbReference type="PANTHER" id="PTHR21087">
    <property type="entry name" value="SHIKIMATE KINASE"/>
    <property type="match status" value="1"/>
</dbReference>
<feature type="binding site" evidence="7">
    <location>
        <position position="119"/>
    </location>
    <ligand>
        <name>ATP</name>
        <dbReference type="ChEBI" id="CHEBI:30616"/>
    </ligand>
</feature>
<comment type="subunit">
    <text evidence="7">Monomer.</text>
</comment>
<dbReference type="Proteomes" id="UP000014216">
    <property type="component" value="Unassembled WGS sequence"/>
</dbReference>
<keyword evidence="7" id="KW-0963">Cytoplasm</keyword>
<evidence type="ECO:0000256" key="5">
    <source>
        <dbReference type="ARBA" id="ARBA00022840"/>
    </source>
</evidence>
<accession>S0G2H7</accession>
<dbReference type="HAMAP" id="MF_00109">
    <property type="entry name" value="Shikimate_kinase"/>
    <property type="match status" value="1"/>
</dbReference>
<keyword evidence="3 7" id="KW-0547">Nucleotide-binding</keyword>
<dbReference type="RefSeq" id="WP_006967358.1">
    <property type="nucleotide sequence ID" value="NZ_APJX01000008.1"/>
</dbReference>
<dbReference type="InterPro" id="IPR027417">
    <property type="entry name" value="P-loop_NTPase"/>
</dbReference>
<keyword evidence="9" id="KW-1185">Reference proteome</keyword>
<dbReference type="EC" id="2.7.1.71" evidence="7"/>
<sequence>MKDKKNIALIGMPAVGKSTVGVLLAKKMGFDFMDTDILIQAKEHQTLAQIIARHGLEQFLEIEKQHLLDIRCTRHVIATGGSVIYKPEAMRHLAETCVIVYLAVDLDVLKTRLSDVITRGVAISPGKTIDDLYRERVPLYERYADLAVHCRKQFPEQVAKQIIQSMPKDRT</sequence>
<dbReference type="GO" id="GO:0005829">
    <property type="term" value="C:cytosol"/>
    <property type="evidence" value="ECO:0007669"/>
    <property type="project" value="TreeGrafter"/>
</dbReference>
<feature type="binding site" evidence="7">
    <location>
        <position position="18"/>
    </location>
    <ligand>
        <name>Mg(2+)</name>
        <dbReference type="ChEBI" id="CHEBI:18420"/>
    </ligand>
</feature>
<comment type="similarity">
    <text evidence="7">Belongs to the shikimate kinase family.</text>
</comment>
<feature type="binding site" evidence="7">
    <location>
        <begin position="14"/>
        <end position="19"/>
    </location>
    <ligand>
        <name>ATP</name>
        <dbReference type="ChEBI" id="CHEBI:30616"/>
    </ligand>
</feature>
<keyword evidence="5 7" id="KW-0067">ATP-binding</keyword>
<evidence type="ECO:0000256" key="1">
    <source>
        <dbReference type="ARBA" id="ARBA00022605"/>
    </source>
</evidence>